<keyword evidence="5 11" id="KW-0698">rRNA processing</keyword>
<evidence type="ECO:0000256" key="2">
    <source>
        <dbReference type="ARBA" id="ARBA00004604"/>
    </source>
</evidence>
<evidence type="ECO:0000256" key="6">
    <source>
        <dbReference type="ARBA" id="ARBA00022694"/>
    </source>
</evidence>
<keyword evidence="4" id="KW-0963">Cytoplasm</keyword>
<keyword evidence="7 11" id="KW-0539">Nucleus</keyword>
<dbReference type="GO" id="GO:0005655">
    <property type="term" value="C:nucleolar ribonuclease P complex"/>
    <property type="evidence" value="ECO:0007669"/>
    <property type="project" value="InterPro"/>
</dbReference>
<sequence>MADVDGNAELNEIVVSAEKSTCCKNGTLSNGKYVLQKKEVFKLKKSDKDIYVNNKTPLKGFLYKCEKLFDRGASELVIHGLGAAVYRAARLALQLKEIHHGTLDLDIRTSTIALVDELESLSDDVDNKINNRQNSAIHIRVIRRVPVAVLRSK</sequence>
<organism evidence="12 13">
    <name type="scientific">Pogonomyrmex barbatus</name>
    <name type="common">red harvester ant</name>
    <dbReference type="NCBI Taxonomy" id="144034"/>
    <lineage>
        <taxon>Eukaryota</taxon>
        <taxon>Metazoa</taxon>
        <taxon>Ecdysozoa</taxon>
        <taxon>Arthropoda</taxon>
        <taxon>Hexapoda</taxon>
        <taxon>Insecta</taxon>
        <taxon>Pterygota</taxon>
        <taxon>Neoptera</taxon>
        <taxon>Endopterygota</taxon>
        <taxon>Hymenoptera</taxon>
        <taxon>Apocrita</taxon>
        <taxon>Aculeata</taxon>
        <taxon>Formicoidea</taxon>
        <taxon>Formicidae</taxon>
        <taxon>Myrmicinae</taxon>
        <taxon>Pogonomyrmex</taxon>
    </lineage>
</organism>
<comment type="similarity">
    <text evidence="3 11">Belongs to the histone-like Alba family.</text>
</comment>
<dbReference type="GO" id="GO:0004526">
    <property type="term" value="F:ribonuclease P activity"/>
    <property type="evidence" value="ECO:0007669"/>
    <property type="project" value="UniProtKB-UniRule"/>
</dbReference>
<evidence type="ECO:0000256" key="1">
    <source>
        <dbReference type="ARBA" id="ARBA00004463"/>
    </source>
</evidence>
<evidence type="ECO:0000256" key="8">
    <source>
        <dbReference type="ARBA" id="ARBA00053284"/>
    </source>
</evidence>
<evidence type="ECO:0000256" key="3">
    <source>
        <dbReference type="ARBA" id="ARBA00008018"/>
    </source>
</evidence>
<dbReference type="Gene3D" id="3.30.110.20">
    <property type="entry name" value="Alba-like domain"/>
    <property type="match status" value="1"/>
</dbReference>
<dbReference type="PANTHER" id="PTHR15314">
    <property type="entry name" value="RIBONUCLEASE P PROTEIN SUBUNIT P20"/>
    <property type="match status" value="1"/>
</dbReference>
<evidence type="ECO:0000313" key="12">
    <source>
        <dbReference type="Proteomes" id="UP000504615"/>
    </source>
</evidence>
<dbReference type="GeneID" id="112552890"/>
<comment type="function">
    <text evidence="8 11">Component of ribonuclease P, a ribonucleoprotein complex that generates mature tRNA molecules by cleaving their 5'-ends. Also a component of the MRP ribonuclease complex, which cleaves pre-rRNA sequences.</text>
</comment>
<evidence type="ECO:0000256" key="5">
    <source>
        <dbReference type="ARBA" id="ARBA00022552"/>
    </source>
</evidence>
<dbReference type="InterPro" id="IPR014612">
    <property type="entry name" value="Pop7/Rpp20"/>
</dbReference>
<evidence type="ECO:0000313" key="13">
    <source>
        <dbReference type="RefSeq" id="XP_025075041.1"/>
    </source>
</evidence>
<dbReference type="PANTHER" id="PTHR15314:SF1">
    <property type="entry name" value="RIBONUCLEASE P PROTEIN SUBUNIT P20"/>
    <property type="match status" value="1"/>
</dbReference>
<gene>
    <name evidence="13" type="primary">LOC112552890</name>
</gene>
<dbReference type="OrthoDB" id="416729at2759"/>
<evidence type="ECO:0000256" key="11">
    <source>
        <dbReference type="PIRNR" id="PIRNR036572"/>
    </source>
</evidence>
<comment type="subunit">
    <text evidence="9">Component of nuclear RNase P and RNase MRP complexes. RNase P consists of a catalytic RNA moiety and 10 different protein chains; POP1, POP4, POP5, POP7, RPP14, RPP21, RPP25, RPP30, RPP38 and RPP40. Within the RNase P complex, POP1, POP7 and RPP25 form the 'finger' subcomplex, POP5, RPP14, RPP40 and homodimeric RPP30 form the 'palm' subcomplex, and RPP21, POP4 and RPP38 form the 'wrist' subcomplex. All subunits of the RNase P complex interact with the catalytic RNA. Several subunits of RNase P are also part of the RNase MRP complex. RNase MRP consists of a catalytic RNA moiety and about 8 protein subunits; POP1, POP7, RPP25, RPP30, RPP38, RPP40 and possibly also POP4 and POP5. Interacts with SMN1. POP7 forms a heterodimer with RPP25 that binds to the P3 stem loop of the catalytic RNA.</text>
</comment>
<reference evidence="13" key="1">
    <citation type="submission" date="2025-08" db="UniProtKB">
        <authorList>
            <consortium name="RefSeq"/>
        </authorList>
    </citation>
    <scope>IDENTIFICATION</scope>
</reference>
<dbReference type="GO" id="GO:0001682">
    <property type="term" value="P:tRNA 5'-leader removal"/>
    <property type="evidence" value="ECO:0007669"/>
    <property type="project" value="InterPro"/>
</dbReference>
<keyword evidence="12" id="KW-1185">Reference proteome</keyword>
<name>A0A8N1S8H3_9HYME</name>
<protein>
    <recommendedName>
        <fullName evidence="10 11">Ribonuclease P protein subunit p20</fullName>
        <shortName evidence="11">RNaseP protein p20</shortName>
    </recommendedName>
</protein>
<evidence type="ECO:0000256" key="7">
    <source>
        <dbReference type="ARBA" id="ARBA00023242"/>
    </source>
</evidence>
<dbReference type="PIRSF" id="PIRSF036572">
    <property type="entry name" value="RPP20"/>
    <property type="match status" value="1"/>
</dbReference>
<dbReference type="Pfam" id="PF12328">
    <property type="entry name" value="Rpp20"/>
    <property type="match status" value="1"/>
</dbReference>
<dbReference type="InterPro" id="IPR036882">
    <property type="entry name" value="Alba-like_dom_sf"/>
</dbReference>
<dbReference type="GO" id="GO:0006364">
    <property type="term" value="P:rRNA processing"/>
    <property type="evidence" value="ECO:0007669"/>
    <property type="project" value="UniProtKB-KW"/>
</dbReference>
<evidence type="ECO:0000256" key="9">
    <source>
        <dbReference type="ARBA" id="ARBA00064615"/>
    </source>
</evidence>
<dbReference type="AlphaFoldDB" id="A0A8N1S8H3"/>
<proteinExistence type="inferred from homology"/>
<dbReference type="RefSeq" id="XP_025075041.1">
    <property type="nucleotide sequence ID" value="XM_025219256.1"/>
</dbReference>
<evidence type="ECO:0000256" key="10">
    <source>
        <dbReference type="ARBA" id="ARBA00068472"/>
    </source>
</evidence>
<dbReference type="SUPFAM" id="SSF82704">
    <property type="entry name" value="AlbA-like"/>
    <property type="match status" value="1"/>
</dbReference>
<dbReference type="GO" id="GO:0003676">
    <property type="term" value="F:nucleic acid binding"/>
    <property type="evidence" value="ECO:0007669"/>
    <property type="project" value="InterPro"/>
</dbReference>
<dbReference type="FunFam" id="3.30.110.20:FF:000002">
    <property type="entry name" value="Ribonuclease P protein subunit p20"/>
    <property type="match status" value="1"/>
</dbReference>
<dbReference type="Proteomes" id="UP000504615">
    <property type="component" value="Unplaced"/>
</dbReference>
<comment type="subcellular location">
    <subcellularLocation>
        <location evidence="1">Cytoplasmic granule</location>
    </subcellularLocation>
    <subcellularLocation>
        <location evidence="2 11">Nucleus</location>
        <location evidence="2 11">Nucleolus</location>
    </subcellularLocation>
</comment>
<keyword evidence="6 11" id="KW-0819">tRNA processing</keyword>
<evidence type="ECO:0000256" key="4">
    <source>
        <dbReference type="ARBA" id="ARBA00022490"/>
    </source>
</evidence>
<accession>A0A8N1S8H3</accession>
<dbReference type="GO" id="GO:0000172">
    <property type="term" value="C:ribonuclease MRP complex"/>
    <property type="evidence" value="ECO:0007669"/>
    <property type="project" value="InterPro"/>
</dbReference>